<dbReference type="Gene3D" id="3.30.470.20">
    <property type="entry name" value="ATP-grasp fold, B domain"/>
    <property type="match status" value="1"/>
</dbReference>
<accession>A0A9W7ARV4</accession>
<organism evidence="1 2">
    <name type="scientific">Triparma laevis f. inornata</name>
    <dbReference type="NCBI Taxonomy" id="1714386"/>
    <lineage>
        <taxon>Eukaryota</taxon>
        <taxon>Sar</taxon>
        <taxon>Stramenopiles</taxon>
        <taxon>Ochrophyta</taxon>
        <taxon>Bolidophyceae</taxon>
        <taxon>Parmales</taxon>
        <taxon>Triparmaceae</taxon>
        <taxon>Triparma</taxon>
    </lineage>
</organism>
<dbReference type="PANTHER" id="PTHR47551:SF1">
    <property type="entry name" value="TUBULIN--TYROSINE LIGASE PBY1-RELATED"/>
    <property type="match status" value="1"/>
</dbReference>
<dbReference type="SUPFAM" id="SSF56059">
    <property type="entry name" value="Glutathione synthetase ATP-binding domain-like"/>
    <property type="match status" value="1"/>
</dbReference>
<dbReference type="PANTHER" id="PTHR47551">
    <property type="entry name" value="TUBULIN--TYROSINE LIGASE PBY1-RELATED"/>
    <property type="match status" value="1"/>
</dbReference>
<evidence type="ECO:0000313" key="1">
    <source>
        <dbReference type="EMBL" id="GMH75511.1"/>
    </source>
</evidence>
<dbReference type="GO" id="GO:0000932">
    <property type="term" value="C:P-body"/>
    <property type="evidence" value="ECO:0007669"/>
    <property type="project" value="TreeGrafter"/>
</dbReference>
<dbReference type="InterPro" id="IPR004344">
    <property type="entry name" value="TTL/TTLL_fam"/>
</dbReference>
<name>A0A9W7ARV4_9STRA</name>
<comment type="caution">
    <text evidence="1">The sequence shown here is derived from an EMBL/GenBank/DDBJ whole genome shotgun (WGS) entry which is preliminary data.</text>
</comment>
<dbReference type="Proteomes" id="UP001162640">
    <property type="component" value="Unassembled WGS sequence"/>
</dbReference>
<dbReference type="EMBL" id="BLQM01000209">
    <property type="protein sequence ID" value="GMH75511.1"/>
    <property type="molecule type" value="Genomic_DNA"/>
</dbReference>
<dbReference type="InterPro" id="IPR027746">
    <property type="entry name" value="TTL"/>
</dbReference>
<sequence length="209" mass="24095">MGDGTRVDFTNLSIPDRLKIVCGDFLQMQEDFFKENKEVTWILKPSSINRGAGIEIFLVFEQLLEFLTSTPDVREWVRILISDYGFNELKAKKEVENIMKEMLELTGDLFKCYKGESNVYAPLSGCFEHYGFDFMIGKNSNPNSEFEYKTYLLEVNPGPDFKQSGRKGEGVVRGMLEESVDLCLGGGEWREDEGWRFEKVYEKEEGRGK</sequence>
<gene>
    <name evidence="1" type="ORF">TL16_g06783</name>
</gene>
<dbReference type="Pfam" id="PF03133">
    <property type="entry name" value="TTL"/>
    <property type="match status" value="1"/>
</dbReference>
<proteinExistence type="predicted"/>
<reference evidence="2" key="1">
    <citation type="journal article" date="2023" name="Commun. Biol.">
        <title>Genome analysis of Parmales, the sister group of diatoms, reveals the evolutionary specialization of diatoms from phago-mixotrophs to photoautotrophs.</title>
        <authorList>
            <person name="Ban H."/>
            <person name="Sato S."/>
            <person name="Yoshikawa S."/>
            <person name="Yamada K."/>
            <person name="Nakamura Y."/>
            <person name="Ichinomiya M."/>
            <person name="Sato N."/>
            <person name="Blanc-Mathieu R."/>
            <person name="Endo H."/>
            <person name="Kuwata A."/>
            <person name="Ogata H."/>
        </authorList>
    </citation>
    <scope>NUCLEOTIDE SEQUENCE [LARGE SCALE GENOMIC DNA]</scope>
</reference>
<evidence type="ECO:0000313" key="2">
    <source>
        <dbReference type="Proteomes" id="UP001162640"/>
    </source>
</evidence>
<protein>
    <submittedName>
        <fullName evidence="1">Uncharacterized protein</fullName>
    </submittedName>
</protein>
<dbReference type="AlphaFoldDB" id="A0A9W7ARV4"/>